<accession>A0A2H3KRH6</accession>
<dbReference type="Proteomes" id="UP000220922">
    <property type="component" value="Unassembled WGS sequence"/>
</dbReference>
<evidence type="ECO:0000313" key="2">
    <source>
        <dbReference type="EMBL" id="PDW01220.1"/>
    </source>
</evidence>
<dbReference type="EMBL" id="LYXE01000009">
    <property type="protein sequence ID" value="PDW01220.1"/>
    <property type="molecule type" value="Genomic_DNA"/>
</dbReference>
<dbReference type="InterPro" id="IPR017853">
    <property type="entry name" value="GH"/>
</dbReference>
<name>A0A2H3KRH6_9CHLR</name>
<reference evidence="2 3" key="1">
    <citation type="submission" date="2016-05" db="EMBL/GenBank/DDBJ databases">
        <authorList>
            <person name="Lavstsen T."/>
            <person name="Jespersen J.S."/>
        </authorList>
    </citation>
    <scope>NUCLEOTIDE SEQUENCE [LARGE SCALE GENOMIC DNA]</scope>
    <source>
        <strain evidence="2 3">B7-9</strain>
    </source>
</reference>
<dbReference type="PANTHER" id="PTHR12631">
    <property type="entry name" value="ALPHA-L-IDURONIDASE"/>
    <property type="match status" value="1"/>
</dbReference>
<dbReference type="RefSeq" id="WP_097650365.1">
    <property type="nucleotide sequence ID" value="NZ_LYXE01000009.1"/>
</dbReference>
<dbReference type="PANTHER" id="PTHR12631:SF10">
    <property type="entry name" value="BETA-XYLOSIDASE-LIKE PROTEIN-RELATED"/>
    <property type="match status" value="1"/>
</dbReference>
<comment type="caution">
    <text evidence="2">The sequence shown here is derived from an EMBL/GenBank/DDBJ whole genome shotgun (WGS) entry which is preliminary data.</text>
</comment>
<evidence type="ECO:0000313" key="3">
    <source>
        <dbReference type="Proteomes" id="UP000220922"/>
    </source>
</evidence>
<feature type="signal peptide" evidence="1">
    <location>
        <begin position="1"/>
        <end position="26"/>
    </location>
</feature>
<dbReference type="GO" id="GO:0004553">
    <property type="term" value="F:hydrolase activity, hydrolyzing O-glycosyl compounds"/>
    <property type="evidence" value="ECO:0007669"/>
    <property type="project" value="TreeGrafter"/>
</dbReference>
<evidence type="ECO:0008006" key="4">
    <source>
        <dbReference type="Google" id="ProtNLM"/>
    </source>
</evidence>
<protein>
    <recommendedName>
        <fullName evidence="4">Glycoside hydrolase family 5 domain-containing protein</fullName>
    </recommendedName>
</protein>
<sequence length="654" mass="71639">MRLIRHSVFLVLLVVLLAWPASSALAQQPPQPICFPGVPGIDHCIDPVFTAYWQRNGGLPVFGYPLGPLQQVEIEGRVLQVQWFERNRLELHPQNPPAYRVLLGRMGAERLQILGREAPAPSAATPQPGCRWFETTRQNVCDQAAGLGFKRYWETQGLRIPGLSAYEQSLALFGLPLTAAQLEPAANGELILTQWFERARFEWHPNNPDQFKVLLGLLGNELRADANFVARPFDPRGGRTPIGVEINRTAVTGLAARLNELRPDWVRYNGILWSEVEPVAGQRNWAALDRVLSEIALISASGAAPMVIVRGTPPWAQAVPGSACGPVAAQQLPAFASFMGELVTRLSGPPYNVKHWEFGNEPDVDTALVPGDSQFGCWGDASDAAGYGGARYAAMLQAVYPAIKRADPQAQVIFGGLLLDCDPSFDASCQPGRFLAGVLAAGGGAYFDILAYHAYTFWSEQRSDFDLNLPKWAHRNGPLLGRLDFVRSTMAAYGVSKPVMMNEGGLLCLGANQPCAAMGLHNDQASYVVRMYTRSWASDLVNSVWYTLNGPGWRDGGLLDRSRQPRPAFVAMRFLRERLDGATYLRPLSTGNLEGYAFATPTREYRIYWTNSSTPAPVALPPGFIAAYGPTGNPLAVGRELVVGFEPVIIEINR</sequence>
<dbReference type="InterPro" id="IPR051923">
    <property type="entry name" value="Glycosyl_Hydrolase_39"/>
</dbReference>
<proteinExistence type="predicted"/>
<keyword evidence="3" id="KW-1185">Reference proteome</keyword>
<feature type="chain" id="PRO_5013964549" description="Glycoside hydrolase family 5 domain-containing protein" evidence="1">
    <location>
        <begin position="27"/>
        <end position="654"/>
    </location>
</feature>
<dbReference type="OrthoDB" id="138764at2"/>
<dbReference type="SUPFAM" id="SSF51445">
    <property type="entry name" value="(Trans)glycosidases"/>
    <property type="match status" value="1"/>
</dbReference>
<keyword evidence="1" id="KW-0732">Signal</keyword>
<evidence type="ECO:0000256" key="1">
    <source>
        <dbReference type="SAM" id="SignalP"/>
    </source>
</evidence>
<gene>
    <name evidence="2" type="ORF">A9Q02_07210</name>
</gene>
<dbReference type="Gene3D" id="3.20.20.80">
    <property type="entry name" value="Glycosidases"/>
    <property type="match status" value="1"/>
</dbReference>
<dbReference type="AlphaFoldDB" id="A0A2H3KRH6"/>
<organism evidence="2 3">
    <name type="scientific">Candidatus Chloroploca asiatica</name>
    <dbReference type="NCBI Taxonomy" id="1506545"/>
    <lineage>
        <taxon>Bacteria</taxon>
        <taxon>Bacillati</taxon>
        <taxon>Chloroflexota</taxon>
        <taxon>Chloroflexia</taxon>
        <taxon>Chloroflexales</taxon>
        <taxon>Chloroflexineae</taxon>
        <taxon>Oscillochloridaceae</taxon>
        <taxon>Candidatus Chloroploca</taxon>
    </lineage>
</organism>